<feature type="transmembrane region" description="Helical" evidence="9">
    <location>
        <begin position="104"/>
        <end position="121"/>
    </location>
</feature>
<feature type="transmembrane region" description="Helical" evidence="9">
    <location>
        <begin position="258"/>
        <end position="278"/>
    </location>
</feature>
<comment type="function">
    <text evidence="9">Catalyzes the proton-dependent uptake of 2-keto-3-deoxygluconate (KDG) into the cell.</text>
</comment>
<dbReference type="OrthoDB" id="3185611at2"/>
<feature type="transmembrane region" description="Helical" evidence="9">
    <location>
        <begin position="223"/>
        <end position="246"/>
    </location>
</feature>
<organism evidence="10 11">
    <name type="scientific">Caballeronia catudaia</name>
    <dbReference type="NCBI Taxonomy" id="1777136"/>
    <lineage>
        <taxon>Bacteria</taxon>
        <taxon>Pseudomonadati</taxon>
        <taxon>Pseudomonadota</taxon>
        <taxon>Betaproteobacteria</taxon>
        <taxon>Burkholderiales</taxon>
        <taxon>Burkholderiaceae</taxon>
        <taxon>Caballeronia</taxon>
    </lineage>
</organism>
<name>A0A158AH91_9BURK</name>
<keyword evidence="2 9" id="KW-0813">Transport</keyword>
<keyword evidence="7 9" id="KW-1133">Transmembrane helix</keyword>
<accession>A0A158AH91</accession>
<dbReference type="Pfam" id="PF03812">
    <property type="entry name" value="KdgT"/>
    <property type="match status" value="1"/>
</dbReference>
<gene>
    <name evidence="9" type="primary">kdgT</name>
    <name evidence="10" type="ORF">AWB75_02191</name>
</gene>
<keyword evidence="4 9" id="KW-0762">Sugar transport</keyword>
<feature type="transmembrane region" description="Helical" evidence="9">
    <location>
        <begin position="197"/>
        <end position="217"/>
    </location>
</feature>
<dbReference type="InterPro" id="IPR004684">
    <property type="entry name" value="2keto-3dGluconate_permease"/>
</dbReference>
<evidence type="ECO:0000256" key="5">
    <source>
        <dbReference type="ARBA" id="ARBA00022692"/>
    </source>
</evidence>
<feature type="transmembrane region" description="Helical" evidence="9">
    <location>
        <begin position="290"/>
        <end position="312"/>
    </location>
</feature>
<dbReference type="GO" id="GO:0015649">
    <property type="term" value="F:2-keto-3-deoxygluconate:proton symporter activity"/>
    <property type="evidence" value="ECO:0007669"/>
    <property type="project" value="UniProtKB-UniRule"/>
</dbReference>
<reference evidence="10" key="1">
    <citation type="submission" date="2016-01" db="EMBL/GenBank/DDBJ databases">
        <authorList>
            <person name="Peeters C."/>
        </authorList>
    </citation>
    <scope>NUCLEOTIDE SEQUENCE [LARGE SCALE GENOMIC DNA]</scope>
    <source>
        <strain evidence="10">LMG 29318</strain>
    </source>
</reference>
<sequence>MAQIHIKRAVERVPGGMMIVPLLIGSLIATFMPGMPKFFGSFTNALFTGALPILAVFYVCMGASIDVKATPYLIKKGGALFATKVGTAIVAGIVLGHFLGEQPITSGLFAGISTLAVVAAMNDTNGGLYMALMGQYGRSEDVGAYTIMSLESGPFLTMVTLGVAGLSAFPWPTLVGSILPLAVGMLLGNLDREMRDFLARAVPVMIPFFALALGAGLDLHKVWQAGLLGIGLGLAVVIVTGIPLYFADRLTGGTGVAGAAAANTAGNAAAVPALIAAANPVYEAAAKSATLLVAACVVVTAIVSPILTASIAKRVNARNQARASSESKARAKASEATQ</sequence>
<dbReference type="Proteomes" id="UP000054870">
    <property type="component" value="Unassembled WGS sequence"/>
</dbReference>
<evidence type="ECO:0000256" key="8">
    <source>
        <dbReference type="ARBA" id="ARBA00023136"/>
    </source>
</evidence>
<feature type="transmembrane region" description="Helical" evidence="9">
    <location>
        <begin position="142"/>
        <end position="163"/>
    </location>
</feature>
<keyword evidence="3 9" id="KW-1003">Cell membrane</keyword>
<feature type="transmembrane region" description="Helical" evidence="9">
    <location>
        <begin position="77"/>
        <end position="98"/>
    </location>
</feature>
<evidence type="ECO:0000256" key="3">
    <source>
        <dbReference type="ARBA" id="ARBA00022475"/>
    </source>
</evidence>
<feature type="transmembrane region" description="Helical" evidence="9">
    <location>
        <begin position="45"/>
        <end position="65"/>
    </location>
</feature>
<feature type="transmembrane region" description="Helical" evidence="9">
    <location>
        <begin position="169"/>
        <end position="190"/>
    </location>
</feature>
<comment type="subcellular location">
    <subcellularLocation>
        <location evidence="9">Cell membrane</location>
        <topology evidence="9">Multi-pass membrane protein</topology>
    </subcellularLocation>
</comment>
<evidence type="ECO:0000313" key="11">
    <source>
        <dbReference type="Proteomes" id="UP000054870"/>
    </source>
</evidence>
<keyword evidence="5 9" id="KW-0812">Transmembrane</keyword>
<evidence type="ECO:0000256" key="2">
    <source>
        <dbReference type="ARBA" id="ARBA00022448"/>
    </source>
</evidence>
<keyword evidence="8 9" id="KW-0472">Membrane</keyword>
<comment type="caution">
    <text evidence="10">The sequence shown here is derived from an EMBL/GenBank/DDBJ whole genome shotgun (WGS) entry which is preliminary data.</text>
</comment>
<dbReference type="AlphaFoldDB" id="A0A158AH91"/>
<dbReference type="HAMAP" id="MF_00070">
    <property type="entry name" value="KdgT"/>
    <property type="match status" value="1"/>
</dbReference>
<evidence type="ECO:0000256" key="1">
    <source>
        <dbReference type="ARBA" id="ARBA00006430"/>
    </source>
</evidence>
<evidence type="ECO:0000256" key="9">
    <source>
        <dbReference type="HAMAP-Rule" id="MF_00070"/>
    </source>
</evidence>
<proteinExistence type="inferred from homology"/>
<keyword evidence="11" id="KW-1185">Reference proteome</keyword>
<feature type="transmembrane region" description="Helical" evidence="9">
    <location>
        <begin position="12"/>
        <end position="33"/>
    </location>
</feature>
<dbReference type="EMBL" id="FCOF02000008">
    <property type="protein sequence ID" value="SAK57192.1"/>
    <property type="molecule type" value="Genomic_DNA"/>
</dbReference>
<evidence type="ECO:0000313" key="10">
    <source>
        <dbReference type="EMBL" id="SAK57192.1"/>
    </source>
</evidence>
<dbReference type="RefSeq" id="WP_061124117.1">
    <property type="nucleotide sequence ID" value="NZ_FCOF02000008.1"/>
</dbReference>
<evidence type="ECO:0000256" key="6">
    <source>
        <dbReference type="ARBA" id="ARBA00022847"/>
    </source>
</evidence>
<keyword evidence="6 9" id="KW-0769">Symport</keyword>
<comment type="catalytic activity">
    <reaction evidence="9">
        <text>2-dehydro-3-deoxy-D-gluconate(in) + H(+)(in) = 2-dehydro-3-deoxy-D-gluconate(out) + H(+)(out)</text>
        <dbReference type="Rhea" id="RHEA:29943"/>
        <dbReference type="ChEBI" id="CHEBI:15378"/>
        <dbReference type="ChEBI" id="CHEBI:57990"/>
    </reaction>
</comment>
<evidence type="ECO:0000256" key="4">
    <source>
        <dbReference type="ARBA" id="ARBA00022597"/>
    </source>
</evidence>
<evidence type="ECO:0000256" key="7">
    <source>
        <dbReference type="ARBA" id="ARBA00022989"/>
    </source>
</evidence>
<protein>
    <recommendedName>
        <fullName evidence="9">2-keto-3-deoxygluconate permease</fullName>
        <shortName evidence="9">KDG permease</shortName>
    </recommendedName>
</protein>
<comment type="similarity">
    <text evidence="1 9">Belongs to the KdgT transporter family.</text>
</comment>
<dbReference type="GO" id="GO:0005886">
    <property type="term" value="C:plasma membrane"/>
    <property type="evidence" value="ECO:0007669"/>
    <property type="project" value="UniProtKB-SubCell"/>
</dbReference>